<dbReference type="EMBL" id="LBHC01000001">
    <property type="protein sequence ID" value="KLE33533.1"/>
    <property type="molecule type" value="Genomic_DNA"/>
</dbReference>
<dbReference type="Proteomes" id="UP000053070">
    <property type="component" value="Unassembled WGS sequence"/>
</dbReference>
<gene>
    <name evidence="1" type="ORF">AAW01_06455</name>
</gene>
<evidence type="ECO:0000313" key="1">
    <source>
        <dbReference type="EMBL" id="KLE33533.1"/>
    </source>
</evidence>
<dbReference type="KEGG" id="egn:BMF35_a0293"/>
<evidence type="ECO:0000313" key="2">
    <source>
        <dbReference type="Proteomes" id="UP000053070"/>
    </source>
</evidence>
<comment type="caution">
    <text evidence="1">The sequence shown here is derived from an EMBL/GenBank/DDBJ whole genome shotgun (WGS) entry which is preliminary data.</text>
</comment>
<reference evidence="1 2" key="1">
    <citation type="submission" date="2015-04" db="EMBL/GenBank/DDBJ databases">
        <title>The draft genome sequence of Erythrobacr gangjinensis K7-2.</title>
        <authorList>
            <person name="Zhuang L."/>
            <person name="Liu Y."/>
            <person name="Shao Z."/>
        </authorList>
    </citation>
    <scope>NUCLEOTIDE SEQUENCE [LARGE SCALE GENOMIC DNA]</scope>
    <source>
        <strain evidence="1 2">K7-2</strain>
    </source>
</reference>
<protein>
    <submittedName>
        <fullName evidence="1">Uncharacterized protein</fullName>
    </submittedName>
</protein>
<organism evidence="1 2">
    <name type="scientific">Aurantiacibacter gangjinensis</name>
    <dbReference type="NCBI Taxonomy" id="502682"/>
    <lineage>
        <taxon>Bacteria</taxon>
        <taxon>Pseudomonadati</taxon>
        <taxon>Pseudomonadota</taxon>
        <taxon>Alphaproteobacteria</taxon>
        <taxon>Sphingomonadales</taxon>
        <taxon>Erythrobacteraceae</taxon>
        <taxon>Aurantiacibacter</taxon>
    </lineage>
</organism>
<sequence>MVASGALRLRRFGLGMSLGCGGSILAALLIGPGAALAVAILAFLASTFAADDGVGTFFPLALLLVIGMTLVLAMLVATILLMG</sequence>
<dbReference type="PATRIC" id="fig|502682.8.peg.1317"/>
<dbReference type="STRING" id="502682.BMF35_a0293"/>
<dbReference type="RefSeq" id="WP_047006382.1">
    <property type="nucleotide sequence ID" value="NZ_CP018097.1"/>
</dbReference>
<keyword evidence="2" id="KW-1185">Reference proteome</keyword>
<proteinExistence type="predicted"/>
<dbReference type="AlphaFoldDB" id="A0A0G9MW80"/>
<accession>A0A0G9MW80</accession>
<name>A0A0G9MW80_9SPHN</name>